<keyword evidence="4 8" id="KW-0418">Kinase</keyword>
<dbReference type="CDD" id="cd01164">
    <property type="entry name" value="FruK_PfkB_like"/>
    <property type="match status" value="1"/>
</dbReference>
<evidence type="ECO:0000259" key="9">
    <source>
        <dbReference type="Pfam" id="PF00294"/>
    </source>
</evidence>
<keyword evidence="5 7" id="KW-0067">ATP-binding</keyword>
<evidence type="ECO:0000256" key="3">
    <source>
        <dbReference type="ARBA" id="ARBA00022741"/>
    </source>
</evidence>
<dbReference type="PROSITE" id="PS00584">
    <property type="entry name" value="PFKB_KINASES_2"/>
    <property type="match status" value="1"/>
</dbReference>
<comment type="caution">
    <text evidence="10">The sequence shown here is derived from an EMBL/GenBank/DDBJ whole genome shotgun (WGS) entry which is preliminary data.</text>
</comment>
<keyword evidence="7" id="KW-0423">Lactose metabolism</keyword>
<dbReference type="InterPro" id="IPR011611">
    <property type="entry name" value="PfkB_dom"/>
</dbReference>
<dbReference type="InterPro" id="IPR002173">
    <property type="entry name" value="Carboh/pur_kinase_PfkB_CS"/>
</dbReference>
<evidence type="ECO:0000313" key="11">
    <source>
        <dbReference type="Proteomes" id="UP000626786"/>
    </source>
</evidence>
<dbReference type="InterPro" id="IPR022463">
    <property type="entry name" value="1-PFruKinase"/>
</dbReference>
<evidence type="ECO:0000313" key="10">
    <source>
        <dbReference type="EMBL" id="MBD7984830.1"/>
    </source>
</evidence>
<comment type="catalytic activity">
    <reaction evidence="6 8">
        <text>beta-D-fructose 1-phosphate + ATP = beta-D-fructose 1,6-bisphosphate + ADP + H(+)</text>
        <dbReference type="Rhea" id="RHEA:14213"/>
        <dbReference type="ChEBI" id="CHEBI:15378"/>
        <dbReference type="ChEBI" id="CHEBI:30616"/>
        <dbReference type="ChEBI" id="CHEBI:32966"/>
        <dbReference type="ChEBI" id="CHEBI:138881"/>
        <dbReference type="ChEBI" id="CHEBI:456216"/>
        <dbReference type="EC" id="2.7.1.56"/>
    </reaction>
</comment>
<accession>A0ABR8U9W3</accession>
<organism evidence="10 11">
    <name type="scientific">Sporosarcina quadrami</name>
    <dbReference type="NCBI Taxonomy" id="2762234"/>
    <lineage>
        <taxon>Bacteria</taxon>
        <taxon>Bacillati</taxon>
        <taxon>Bacillota</taxon>
        <taxon>Bacilli</taxon>
        <taxon>Bacillales</taxon>
        <taxon>Caryophanaceae</taxon>
        <taxon>Sporosarcina</taxon>
    </lineage>
</organism>
<protein>
    <recommendedName>
        <fullName evidence="7">Tagatose-6-phosphate kinase</fullName>
        <ecNumber evidence="7">2.7.1.144</ecNumber>
    </recommendedName>
</protein>
<dbReference type="PIRSF" id="PIRSF000535">
    <property type="entry name" value="1PFK/6PFK/LacC"/>
    <property type="match status" value="1"/>
</dbReference>
<dbReference type="RefSeq" id="WP_191694520.1">
    <property type="nucleotide sequence ID" value="NZ_JACSQN010000007.1"/>
</dbReference>
<proteinExistence type="inferred from homology"/>
<evidence type="ECO:0000256" key="7">
    <source>
        <dbReference type="PIRNR" id="PIRNR000535"/>
    </source>
</evidence>
<evidence type="ECO:0000256" key="8">
    <source>
        <dbReference type="RuleBase" id="RU369061"/>
    </source>
</evidence>
<evidence type="ECO:0000256" key="2">
    <source>
        <dbReference type="ARBA" id="ARBA00022679"/>
    </source>
</evidence>
<dbReference type="EC" id="2.7.1.144" evidence="7"/>
<dbReference type="InterPro" id="IPR017583">
    <property type="entry name" value="Tagatose/fructose_Pkinase"/>
</dbReference>
<keyword evidence="2 7" id="KW-0808">Transferase</keyword>
<dbReference type="Gene3D" id="3.40.1190.20">
    <property type="match status" value="1"/>
</dbReference>
<comment type="similarity">
    <text evidence="1">Belongs to the carbohydrate kinase pfkB family.</text>
</comment>
<keyword evidence="11" id="KW-1185">Reference proteome</keyword>
<dbReference type="GO" id="GO:0008662">
    <property type="term" value="F:1-phosphofructokinase activity"/>
    <property type="evidence" value="ECO:0007669"/>
    <property type="project" value="UniProtKB-EC"/>
</dbReference>
<dbReference type="EMBL" id="JACSQN010000007">
    <property type="protein sequence ID" value="MBD7984830.1"/>
    <property type="molecule type" value="Genomic_DNA"/>
</dbReference>
<feature type="domain" description="Carbohydrate kinase PfkB" evidence="9">
    <location>
        <begin position="9"/>
        <end position="281"/>
    </location>
</feature>
<comment type="function">
    <text evidence="8">Catalyzes the ATP-dependent phosphorylation of fructose-l-phosphate to fructose-l,6-bisphosphate.</text>
</comment>
<evidence type="ECO:0000256" key="4">
    <source>
        <dbReference type="ARBA" id="ARBA00022777"/>
    </source>
</evidence>
<dbReference type="PANTHER" id="PTHR46566:SF2">
    <property type="entry name" value="ATP-DEPENDENT 6-PHOSPHOFRUCTOKINASE ISOZYME 2"/>
    <property type="match status" value="1"/>
</dbReference>
<comment type="catalytic activity">
    <reaction evidence="7">
        <text>D-tagatofuranose 6-phosphate + ATP = D-tagatofuranose 1,6-bisphosphate + ADP + H(+)</text>
        <dbReference type="Rhea" id="RHEA:12420"/>
        <dbReference type="ChEBI" id="CHEBI:15378"/>
        <dbReference type="ChEBI" id="CHEBI:30616"/>
        <dbReference type="ChEBI" id="CHEBI:58694"/>
        <dbReference type="ChEBI" id="CHEBI:58695"/>
        <dbReference type="ChEBI" id="CHEBI:456216"/>
        <dbReference type="EC" id="2.7.1.144"/>
    </reaction>
</comment>
<dbReference type="Proteomes" id="UP000626786">
    <property type="component" value="Unassembled WGS sequence"/>
</dbReference>
<evidence type="ECO:0000256" key="1">
    <source>
        <dbReference type="ARBA" id="ARBA00005380"/>
    </source>
</evidence>
<dbReference type="Pfam" id="PF00294">
    <property type="entry name" value="PfkB"/>
    <property type="match status" value="1"/>
</dbReference>
<evidence type="ECO:0000256" key="6">
    <source>
        <dbReference type="ARBA" id="ARBA00047745"/>
    </source>
</evidence>
<dbReference type="PANTHER" id="PTHR46566">
    <property type="entry name" value="1-PHOSPHOFRUCTOKINASE-RELATED"/>
    <property type="match status" value="1"/>
</dbReference>
<dbReference type="InterPro" id="IPR029056">
    <property type="entry name" value="Ribokinase-like"/>
</dbReference>
<comment type="similarity">
    <text evidence="7">Belongs to the carbohydrate kinase PfkB family. LacC subfamily.</text>
</comment>
<sequence length="311" mass="32791">MITAITLNAAIDQIYEVNSLEIGGVNRISTVTKDAGGKGMNVAKVLQASGATVDVGGFAGGANGEKICQLLTARALPNEMISIADENRVCLTILDGSDGRGTELLESGPVISRDEWSDMLKWLDKKSKTTKWFALSGSLPEGVPSDAYKQMINIIHLNGAKAVLDSSGHALKLGIEAKPFAIKPNEEEIAAILGKNDLSETDLIEAGKQFVATGIEHVCFSLGGNGALIINELGAYKITAPKIDVVNTVGSGDSFVGGLLYGFATGEDIEATYKRAVASGTSNAMHKAIGYIEINDVEAFMDEISIVRVEE</sequence>
<name>A0ABR8U9W3_9BACL</name>
<evidence type="ECO:0000256" key="5">
    <source>
        <dbReference type="ARBA" id="ARBA00022840"/>
    </source>
</evidence>
<dbReference type="NCBIfam" id="TIGR03828">
    <property type="entry name" value="pfkB"/>
    <property type="match status" value="1"/>
</dbReference>
<dbReference type="SUPFAM" id="SSF53613">
    <property type="entry name" value="Ribokinase-like"/>
    <property type="match status" value="1"/>
</dbReference>
<keyword evidence="3 7" id="KW-0547">Nucleotide-binding</keyword>
<dbReference type="PROSITE" id="PS00583">
    <property type="entry name" value="PFKB_KINASES_1"/>
    <property type="match status" value="1"/>
</dbReference>
<gene>
    <name evidence="10" type="primary">pfkB</name>
    <name evidence="10" type="ORF">H9649_09565</name>
</gene>
<dbReference type="NCBIfam" id="TIGR03168">
    <property type="entry name" value="1-PFK"/>
    <property type="match status" value="1"/>
</dbReference>
<comment type="pathway">
    <text evidence="7">Carbohydrate metabolism; D-tagatose 6-phosphate degradation; D-glyceraldehyde 3-phosphate and glycerone phosphate from D-tagatose 6-phosphate: step 1/2.</text>
</comment>
<reference evidence="10 11" key="1">
    <citation type="submission" date="2020-08" db="EMBL/GenBank/DDBJ databases">
        <title>A Genomic Blueprint of the Chicken Gut Microbiome.</title>
        <authorList>
            <person name="Gilroy R."/>
            <person name="Ravi A."/>
            <person name="Getino M."/>
            <person name="Pursley I."/>
            <person name="Horton D.L."/>
            <person name="Alikhan N.-F."/>
            <person name="Baker D."/>
            <person name="Gharbi K."/>
            <person name="Hall N."/>
            <person name="Watson M."/>
            <person name="Adriaenssens E.M."/>
            <person name="Foster-Nyarko E."/>
            <person name="Jarju S."/>
            <person name="Secka A."/>
            <person name="Antonio M."/>
            <person name="Oren A."/>
            <person name="Chaudhuri R."/>
            <person name="La Ragione R.M."/>
            <person name="Hildebrand F."/>
            <person name="Pallen M.J."/>
        </authorList>
    </citation>
    <scope>NUCLEOTIDE SEQUENCE [LARGE SCALE GENOMIC DNA]</scope>
    <source>
        <strain evidence="10 11">Sa2YVA2</strain>
    </source>
</reference>